<evidence type="ECO:0000256" key="1">
    <source>
        <dbReference type="SAM" id="Phobius"/>
    </source>
</evidence>
<protein>
    <submittedName>
        <fullName evidence="2">Uncharacterized protein</fullName>
    </submittedName>
</protein>
<organism evidence="2">
    <name type="scientific">Fundidesulfovibrio putealis</name>
    <dbReference type="NCBI Taxonomy" id="270496"/>
    <lineage>
        <taxon>Bacteria</taxon>
        <taxon>Pseudomonadati</taxon>
        <taxon>Thermodesulfobacteriota</taxon>
        <taxon>Desulfovibrionia</taxon>
        <taxon>Desulfovibrionales</taxon>
        <taxon>Desulfovibrionaceae</taxon>
        <taxon>Fundidesulfovibrio</taxon>
    </lineage>
</organism>
<keyword evidence="1" id="KW-1133">Transmembrane helix</keyword>
<dbReference type="EMBL" id="DSRP01000561">
    <property type="protein sequence ID" value="HGG92907.1"/>
    <property type="molecule type" value="Genomic_DNA"/>
</dbReference>
<name>A0A7C4AHJ9_9BACT</name>
<accession>A0A7C4AHJ9</accession>
<sequence length="113" mass="12428">MYVWLAPRLVTMFPEVALDGAGSLVTPGPAARRAARERWRLLGVMALIWTPEHFLNALSRIGDSLHWWDDPLVGWAFSLAHYVFGFLTLLVSAAAGAVMYARLSVDEAVSLSS</sequence>
<dbReference type="AlphaFoldDB" id="A0A7C4AHJ9"/>
<evidence type="ECO:0000313" key="2">
    <source>
        <dbReference type="EMBL" id="HGG92907.1"/>
    </source>
</evidence>
<reference evidence="2" key="1">
    <citation type="journal article" date="2020" name="mSystems">
        <title>Genome- and Community-Level Interaction Insights into Carbon Utilization and Element Cycling Functions of Hydrothermarchaeota in Hydrothermal Sediment.</title>
        <authorList>
            <person name="Zhou Z."/>
            <person name="Liu Y."/>
            <person name="Xu W."/>
            <person name="Pan J."/>
            <person name="Luo Z.H."/>
            <person name="Li M."/>
        </authorList>
    </citation>
    <scope>NUCLEOTIDE SEQUENCE [LARGE SCALE GENOMIC DNA]</scope>
    <source>
        <strain evidence="2">SpSt-413</strain>
    </source>
</reference>
<keyword evidence="1" id="KW-0812">Transmembrane</keyword>
<comment type="caution">
    <text evidence="2">The sequence shown here is derived from an EMBL/GenBank/DDBJ whole genome shotgun (WGS) entry which is preliminary data.</text>
</comment>
<keyword evidence="1" id="KW-0472">Membrane</keyword>
<gene>
    <name evidence="2" type="ORF">ENR59_08150</name>
</gene>
<feature type="transmembrane region" description="Helical" evidence="1">
    <location>
        <begin position="79"/>
        <end position="101"/>
    </location>
</feature>
<proteinExistence type="predicted"/>